<dbReference type="GO" id="GO:0072377">
    <property type="term" value="P:blood coagulation, common pathway"/>
    <property type="evidence" value="ECO:0007669"/>
    <property type="project" value="TreeGrafter"/>
</dbReference>
<dbReference type="GO" id="GO:0042730">
    <property type="term" value="P:fibrinolysis"/>
    <property type="evidence" value="ECO:0007669"/>
    <property type="project" value="TreeGrafter"/>
</dbReference>
<dbReference type="InterPro" id="IPR036056">
    <property type="entry name" value="Fibrinogen-like_C"/>
</dbReference>
<gene>
    <name evidence="7" type="ORF">G5714_000068</name>
</gene>
<dbReference type="GO" id="GO:0070527">
    <property type="term" value="P:platelet aggregation"/>
    <property type="evidence" value="ECO:0007669"/>
    <property type="project" value="TreeGrafter"/>
</dbReference>
<evidence type="ECO:0000256" key="1">
    <source>
        <dbReference type="ARBA" id="ARBA00004613"/>
    </source>
</evidence>
<evidence type="ECO:0000256" key="2">
    <source>
        <dbReference type="ARBA" id="ARBA00022525"/>
    </source>
</evidence>
<dbReference type="Proteomes" id="UP000579812">
    <property type="component" value="Unassembled WGS sequence"/>
</dbReference>
<dbReference type="GO" id="GO:0005577">
    <property type="term" value="C:fibrinogen complex"/>
    <property type="evidence" value="ECO:0007669"/>
    <property type="project" value="TreeGrafter"/>
</dbReference>
<dbReference type="GO" id="GO:0034116">
    <property type="term" value="P:positive regulation of heterotypic cell-cell adhesion"/>
    <property type="evidence" value="ECO:0007669"/>
    <property type="project" value="TreeGrafter"/>
</dbReference>
<dbReference type="EMBL" id="JAAMOB010000001">
    <property type="protein sequence ID" value="KAF4118017.1"/>
    <property type="molecule type" value="Genomic_DNA"/>
</dbReference>
<keyword evidence="5" id="KW-0732">Signal</keyword>
<dbReference type="Gene3D" id="3.90.215.10">
    <property type="entry name" value="Gamma Fibrinogen, chain A, domain 1"/>
    <property type="match status" value="1"/>
</dbReference>
<dbReference type="PROSITE" id="PS51406">
    <property type="entry name" value="FIBRINOGEN_C_2"/>
    <property type="match status" value="1"/>
</dbReference>
<keyword evidence="3" id="KW-1015">Disulfide bond</keyword>
<keyword evidence="2" id="KW-0964">Secreted</keyword>
<dbReference type="GO" id="GO:0005201">
    <property type="term" value="F:extracellular matrix structural constituent"/>
    <property type="evidence" value="ECO:0007669"/>
    <property type="project" value="TreeGrafter"/>
</dbReference>
<evidence type="ECO:0000256" key="4">
    <source>
        <dbReference type="ARBA" id="ARBA00023180"/>
    </source>
</evidence>
<dbReference type="SMART" id="SM00186">
    <property type="entry name" value="FBG"/>
    <property type="match status" value="1"/>
</dbReference>
<protein>
    <recommendedName>
        <fullName evidence="6">Fibrinogen C-terminal domain-containing protein</fullName>
    </recommendedName>
</protein>
<evidence type="ECO:0000313" key="7">
    <source>
        <dbReference type="EMBL" id="KAF4118017.1"/>
    </source>
</evidence>
<accession>A0A7J6DFG5</accession>
<sequence length="221" mass="24816">MTILFLVALLPVVLGSDCKFMQFDCSDIYNSGETVSGIYSIYPTGDVPVWVYCQMISDGNDEDKGGWTVIQRRMDGSVNFYQPWNQYKRGFGNVESEYWLGKISQAGEHVPADTQQEVHLRVDLEDFEGRKGFALYSYFSVDCECAGYKIYVSGFTDGGAGDSLTSHNNQKFSTFDKDQDVYEDNCARMRLGAFWYAKCLTTNPNANQRLANGYDVLPASG</sequence>
<dbReference type="GO" id="GO:0030674">
    <property type="term" value="F:protein-macromolecule adaptor activity"/>
    <property type="evidence" value="ECO:0007669"/>
    <property type="project" value="TreeGrafter"/>
</dbReference>
<evidence type="ECO:0000256" key="5">
    <source>
        <dbReference type="SAM" id="SignalP"/>
    </source>
</evidence>
<dbReference type="PANTHER" id="PTHR47221">
    <property type="entry name" value="FIBRINOGEN ALPHA CHAIN"/>
    <property type="match status" value="1"/>
</dbReference>
<dbReference type="Pfam" id="PF00147">
    <property type="entry name" value="Fibrinogen_C"/>
    <property type="match status" value="1"/>
</dbReference>
<evidence type="ECO:0000256" key="3">
    <source>
        <dbReference type="ARBA" id="ARBA00023157"/>
    </source>
</evidence>
<dbReference type="PANTHER" id="PTHR47221:SF5">
    <property type="entry name" value="FIBRINOGEN C-TERMINAL DOMAIN-CONTAINING PROTEIN"/>
    <property type="match status" value="1"/>
</dbReference>
<comment type="caution">
    <text evidence="7">The sequence shown here is derived from an EMBL/GenBank/DDBJ whole genome shotgun (WGS) entry which is preliminary data.</text>
</comment>
<feature type="signal peptide" evidence="5">
    <location>
        <begin position="1"/>
        <end position="15"/>
    </location>
</feature>
<dbReference type="Gene3D" id="4.10.530.10">
    <property type="entry name" value="Gamma-fibrinogen Carboxyl Terminal Fragment, domain 2"/>
    <property type="match status" value="1"/>
</dbReference>
<proteinExistence type="predicted"/>
<dbReference type="InterPro" id="IPR037579">
    <property type="entry name" value="FIB_ANG-like"/>
</dbReference>
<dbReference type="InterPro" id="IPR014716">
    <property type="entry name" value="Fibrinogen_a/b/g_C_1"/>
</dbReference>
<dbReference type="AlphaFoldDB" id="A0A7J6DFG5"/>
<feature type="domain" description="Fibrinogen C-terminal" evidence="6">
    <location>
        <begin position="16"/>
        <end position="221"/>
    </location>
</feature>
<feature type="chain" id="PRO_5029520859" description="Fibrinogen C-terminal domain-containing protein" evidence="5">
    <location>
        <begin position="16"/>
        <end position="221"/>
    </location>
</feature>
<evidence type="ECO:0000313" key="8">
    <source>
        <dbReference type="Proteomes" id="UP000579812"/>
    </source>
</evidence>
<dbReference type="InterPro" id="IPR002181">
    <property type="entry name" value="Fibrinogen_a/b/g_C_dom"/>
</dbReference>
<evidence type="ECO:0000259" key="6">
    <source>
        <dbReference type="PROSITE" id="PS51406"/>
    </source>
</evidence>
<reference evidence="7 8" key="1">
    <citation type="submission" date="2020-04" db="EMBL/GenBank/DDBJ databases">
        <title>Chromosome-level genome assembly of a cyprinid fish Onychostoma macrolepis by integration of Nanopore Sequencing, Bionano and Hi-C technology.</title>
        <authorList>
            <person name="Wang D."/>
        </authorList>
    </citation>
    <scope>NUCLEOTIDE SEQUENCE [LARGE SCALE GENOMIC DNA]</scope>
    <source>
        <strain evidence="7">SWU-2019</strain>
        <tissue evidence="7">Muscle</tissue>
    </source>
</reference>
<dbReference type="CDD" id="cd00087">
    <property type="entry name" value="FReD"/>
    <property type="match status" value="1"/>
</dbReference>
<name>A0A7J6DFG5_9TELE</name>
<keyword evidence="8" id="KW-1185">Reference proteome</keyword>
<keyword evidence="4" id="KW-0325">Glycoprotein</keyword>
<organism evidence="7 8">
    <name type="scientific">Onychostoma macrolepis</name>
    <dbReference type="NCBI Taxonomy" id="369639"/>
    <lineage>
        <taxon>Eukaryota</taxon>
        <taxon>Metazoa</taxon>
        <taxon>Chordata</taxon>
        <taxon>Craniata</taxon>
        <taxon>Vertebrata</taxon>
        <taxon>Euteleostomi</taxon>
        <taxon>Actinopterygii</taxon>
        <taxon>Neopterygii</taxon>
        <taxon>Teleostei</taxon>
        <taxon>Ostariophysi</taxon>
        <taxon>Cypriniformes</taxon>
        <taxon>Cyprinidae</taxon>
        <taxon>Acrossocheilinae</taxon>
        <taxon>Onychostoma</taxon>
    </lineage>
</organism>
<comment type="subcellular location">
    <subcellularLocation>
        <location evidence="1">Secreted</location>
    </subcellularLocation>
</comment>
<dbReference type="SUPFAM" id="SSF56496">
    <property type="entry name" value="Fibrinogen C-terminal domain-like"/>
    <property type="match status" value="1"/>
</dbReference>